<dbReference type="Pfam" id="PF00612">
    <property type="entry name" value="IQ"/>
    <property type="match status" value="1"/>
</dbReference>
<evidence type="ECO:0000256" key="1">
    <source>
        <dbReference type="SAM" id="MobiDB-lite"/>
    </source>
</evidence>
<feature type="region of interest" description="Disordered" evidence="1">
    <location>
        <begin position="411"/>
        <end position="475"/>
    </location>
</feature>
<evidence type="ECO:0000313" key="2">
    <source>
        <dbReference type="EMBL" id="CAB9516142.1"/>
    </source>
</evidence>
<keyword evidence="3" id="KW-1185">Reference proteome</keyword>
<evidence type="ECO:0000313" key="3">
    <source>
        <dbReference type="Proteomes" id="UP001153069"/>
    </source>
</evidence>
<dbReference type="SMART" id="SM00015">
    <property type="entry name" value="IQ"/>
    <property type="match status" value="1"/>
</dbReference>
<dbReference type="Proteomes" id="UP001153069">
    <property type="component" value="Unassembled WGS sequence"/>
</dbReference>
<sequence length="608" mass="69060">MFDGNHRSRRQVNLGGGRGNKNRRRGRESTRPAEQHHHAHDRNSMGSLPAFTVAVETGRESLLEQTRIKREERRRHQLEEKSVTKIQKVYRGWKTRQHVAGPAVLGSLWQQQQTETIKPTTEATLHQQSFLLSLRLSPPLLQAVPNKTVVDQWLSEHAAAIAKCQDHHNHHLPPYALSFRIVQMTLARWRPLQRAASTTAIFQQHLFTILEYYLKDASLLWKRMGGSKGLLLLLQSTQECLWWWQQQQQQPSLPDVRVFQTLWKWSCQAVNELEKGSALQNSAKALLAATVMGHHTGVRTDPTCSWWMEGPQQEYFLALVQHVVEERQQPTNEQLFATVLSKVLHGRWHIVLSNALDWQKQNQQQTDSMPPSTALLKFLHHVLTHHNDLAILTSVVVRGEDVSSVIFAQQALQQQPTTHQEEDEDEKMLEEEMEQQQQQTLPDVAATATTATATSQPPDANHKKHKSGANRKIAKQDLQTIPYLERIYQEERQRQKNQTLAALSEQAKEGNSATKAYAQSLVDMALQIGNPALWISWGELLLPQLQKEGESDKKIMDTTTMTSGDSFSACQVYVQLLARIMQSTTGLRSRTSASSPFLSQLAFAVVAP</sequence>
<name>A0A9N8E7F7_9STRA</name>
<dbReference type="PROSITE" id="PS50096">
    <property type="entry name" value="IQ"/>
    <property type="match status" value="1"/>
</dbReference>
<accession>A0A9N8E7F7</accession>
<dbReference type="InterPro" id="IPR000048">
    <property type="entry name" value="IQ_motif_EF-hand-BS"/>
</dbReference>
<organism evidence="2 3">
    <name type="scientific">Seminavis robusta</name>
    <dbReference type="NCBI Taxonomy" id="568900"/>
    <lineage>
        <taxon>Eukaryota</taxon>
        <taxon>Sar</taxon>
        <taxon>Stramenopiles</taxon>
        <taxon>Ochrophyta</taxon>
        <taxon>Bacillariophyta</taxon>
        <taxon>Bacillariophyceae</taxon>
        <taxon>Bacillariophycidae</taxon>
        <taxon>Naviculales</taxon>
        <taxon>Naviculaceae</taxon>
        <taxon>Seminavis</taxon>
    </lineage>
</organism>
<feature type="compositionally biased region" description="Basic and acidic residues" evidence="1">
    <location>
        <begin position="27"/>
        <end position="36"/>
    </location>
</feature>
<dbReference type="CDD" id="cd23767">
    <property type="entry name" value="IQCD"/>
    <property type="match status" value="1"/>
</dbReference>
<feature type="compositionally biased region" description="Acidic residues" evidence="1">
    <location>
        <begin position="421"/>
        <end position="434"/>
    </location>
</feature>
<feature type="compositionally biased region" description="Low complexity" evidence="1">
    <location>
        <begin position="435"/>
        <end position="454"/>
    </location>
</feature>
<protein>
    <submittedName>
        <fullName evidence="2">Uncharacterized protein</fullName>
    </submittedName>
</protein>
<feature type="region of interest" description="Disordered" evidence="1">
    <location>
        <begin position="1"/>
        <end position="47"/>
    </location>
</feature>
<feature type="compositionally biased region" description="Basic residues" evidence="1">
    <location>
        <begin position="462"/>
        <end position="473"/>
    </location>
</feature>
<dbReference type="AlphaFoldDB" id="A0A9N8E7F7"/>
<dbReference type="EMBL" id="CAICTM010000762">
    <property type="protein sequence ID" value="CAB9516142.1"/>
    <property type="molecule type" value="Genomic_DNA"/>
</dbReference>
<gene>
    <name evidence="2" type="ORF">SEMRO_763_G198870.1</name>
</gene>
<reference evidence="2" key="1">
    <citation type="submission" date="2020-06" db="EMBL/GenBank/DDBJ databases">
        <authorList>
            <consortium name="Plant Systems Biology data submission"/>
        </authorList>
    </citation>
    <scope>NUCLEOTIDE SEQUENCE</scope>
    <source>
        <strain evidence="2">D6</strain>
    </source>
</reference>
<comment type="caution">
    <text evidence="2">The sequence shown here is derived from an EMBL/GenBank/DDBJ whole genome shotgun (WGS) entry which is preliminary data.</text>
</comment>
<proteinExistence type="predicted"/>